<evidence type="ECO:0000313" key="9">
    <source>
        <dbReference type="EMBL" id="QYT05105.1"/>
    </source>
</evidence>
<reference evidence="9 10" key="1">
    <citation type="journal article" date="2021" name="BMC Genomics">
        <title>Telomere-to-telomere genome assembly of asparaginase-producing Trichoderma simmonsii.</title>
        <authorList>
            <person name="Chung D."/>
            <person name="Kwon Y.M."/>
            <person name="Yang Y."/>
        </authorList>
    </citation>
    <scope>NUCLEOTIDE SEQUENCE [LARGE SCALE GENOMIC DNA]</scope>
    <source>
        <strain evidence="9 10">GH-Sj1</strain>
    </source>
</reference>
<keyword evidence="5" id="KW-0862">Zinc</keyword>
<feature type="domain" description="C2H2-type" evidence="8">
    <location>
        <begin position="73"/>
        <end position="101"/>
    </location>
</feature>
<evidence type="ECO:0000256" key="6">
    <source>
        <dbReference type="ARBA" id="ARBA00023242"/>
    </source>
</evidence>
<evidence type="ECO:0000313" key="10">
    <source>
        <dbReference type="Proteomes" id="UP000826661"/>
    </source>
</evidence>
<evidence type="ECO:0000256" key="3">
    <source>
        <dbReference type="ARBA" id="ARBA00022737"/>
    </source>
</evidence>
<dbReference type="FunFam" id="3.30.160.60:FF:000100">
    <property type="entry name" value="Zinc finger 45-like"/>
    <property type="match status" value="1"/>
</dbReference>
<sequence>MRLVPVEPYLVNHCRLEHADKDLPRPKYANDQEQDAVVMAYWDRYVCTECGYRFRDSSHFERHKASHKDDRPWVCEICGKDVKLLDNSRYHQTWVHTDEKPFPCEDCDKSSKRKEALVLHRKHAHLEEEIDGTCDKCGKVFESLSKLRWHISRISIYI</sequence>
<comment type="subcellular location">
    <subcellularLocation>
        <location evidence="1">Nucleus</location>
    </subcellularLocation>
</comment>
<feature type="domain" description="C2H2-type" evidence="8">
    <location>
        <begin position="45"/>
        <end position="72"/>
    </location>
</feature>
<dbReference type="GO" id="GO:0008270">
    <property type="term" value="F:zinc ion binding"/>
    <property type="evidence" value="ECO:0007669"/>
    <property type="project" value="UniProtKB-KW"/>
</dbReference>
<dbReference type="AlphaFoldDB" id="A0A8G0PMW4"/>
<protein>
    <recommendedName>
        <fullName evidence="8">C2H2-type domain-containing protein</fullName>
    </recommendedName>
</protein>
<evidence type="ECO:0000256" key="7">
    <source>
        <dbReference type="PROSITE-ProRule" id="PRU00042"/>
    </source>
</evidence>
<keyword evidence="3" id="KW-0677">Repeat</keyword>
<dbReference type="SMART" id="SM00355">
    <property type="entry name" value="ZnF_C2H2"/>
    <property type="match status" value="4"/>
</dbReference>
<keyword evidence="10" id="KW-1185">Reference proteome</keyword>
<gene>
    <name evidence="9" type="ORF">H0G86_012001</name>
</gene>
<dbReference type="InterPro" id="IPR036236">
    <property type="entry name" value="Znf_C2H2_sf"/>
</dbReference>
<dbReference type="Proteomes" id="UP000826661">
    <property type="component" value="Chromosome VII"/>
</dbReference>
<dbReference type="PROSITE" id="PS00028">
    <property type="entry name" value="ZINC_FINGER_C2H2_1"/>
    <property type="match status" value="2"/>
</dbReference>
<dbReference type="SUPFAM" id="SSF57667">
    <property type="entry name" value="beta-beta-alpha zinc fingers"/>
    <property type="match status" value="2"/>
</dbReference>
<dbReference type="EMBL" id="CP075870">
    <property type="protein sequence ID" value="QYT05105.1"/>
    <property type="molecule type" value="Genomic_DNA"/>
</dbReference>
<organism evidence="9 10">
    <name type="scientific">Trichoderma simmonsii</name>
    <dbReference type="NCBI Taxonomy" id="1491479"/>
    <lineage>
        <taxon>Eukaryota</taxon>
        <taxon>Fungi</taxon>
        <taxon>Dikarya</taxon>
        <taxon>Ascomycota</taxon>
        <taxon>Pezizomycotina</taxon>
        <taxon>Sordariomycetes</taxon>
        <taxon>Hypocreomycetidae</taxon>
        <taxon>Hypocreales</taxon>
        <taxon>Hypocreaceae</taxon>
        <taxon>Trichoderma</taxon>
    </lineage>
</organism>
<dbReference type="Gene3D" id="3.30.160.60">
    <property type="entry name" value="Classic Zinc Finger"/>
    <property type="match status" value="3"/>
</dbReference>
<dbReference type="InterPro" id="IPR013087">
    <property type="entry name" value="Znf_C2H2_type"/>
</dbReference>
<dbReference type="GO" id="GO:0000981">
    <property type="term" value="F:DNA-binding transcription factor activity, RNA polymerase II-specific"/>
    <property type="evidence" value="ECO:0007669"/>
    <property type="project" value="TreeGrafter"/>
</dbReference>
<keyword evidence="6" id="KW-0539">Nucleus</keyword>
<proteinExistence type="predicted"/>
<dbReference type="PANTHER" id="PTHR24388:SF54">
    <property type="entry name" value="PROTEIN ESCARGOT"/>
    <property type="match status" value="1"/>
</dbReference>
<keyword evidence="2" id="KW-0479">Metal-binding</keyword>
<evidence type="ECO:0000259" key="8">
    <source>
        <dbReference type="PROSITE" id="PS50157"/>
    </source>
</evidence>
<dbReference type="InterPro" id="IPR050527">
    <property type="entry name" value="Snail/Krueppel_Znf"/>
</dbReference>
<dbReference type="PROSITE" id="PS50157">
    <property type="entry name" value="ZINC_FINGER_C2H2_2"/>
    <property type="match status" value="3"/>
</dbReference>
<dbReference type="FunFam" id="3.30.160.60:FF:000065">
    <property type="entry name" value="B-cell CLL/lymphoma 6, member B"/>
    <property type="match status" value="1"/>
</dbReference>
<dbReference type="PANTHER" id="PTHR24388">
    <property type="entry name" value="ZINC FINGER PROTEIN"/>
    <property type="match status" value="1"/>
</dbReference>
<feature type="domain" description="C2H2-type" evidence="8">
    <location>
        <begin position="102"/>
        <end position="130"/>
    </location>
</feature>
<keyword evidence="4 7" id="KW-0863">Zinc-finger</keyword>
<dbReference type="GO" id="GO:0000978">
    <property type="term" value="F:RNA polymerase II cis-regulatory region sequence-specific DNA binding"/>
    <property type="evidence" value="ECO:0007669"/>
    <property type="project" value="TreeGrafter"/>
</dbReference>
<name>A0A8G0PMW4_9HYPO</name>
<evidence type="ECO:0000256" key="5">
    <source>
        <dbReference type="ARBA" id="ARBA00022833"/>
    </source>
</evidence>
<dbReference type="Pfam" id="PF00096">
    <property type="entry name" value="zf-C2H2"/>
    <property type="match status" value="3"/>
</dbReference>
<dbReference type="GO" id="GO:0005634">
    <property type="term" value="C:nucleus"/>
    <property type="evidence" value="ECO:0007669"/>
    <property type="project" value="UniProtKB-SubCell"/>
</dbReference>
<evidence type="ECO:0000256" key="2">
    <source>
        <dbReference type="ARBA" id="ARBA00022723"/>
    </source>
</evidence>
<evidence type="ECO:0000256" key="1">
    <source>
        <dbReference type="ARBA" id="ARBA00004123"/>
    </source>
</evidence>
<accession>A0A8G0PMW4</accession>
<evidence type="ECO:0000256" key="4">
    <source>
        <dbReference type="ARBA" id="ARBA00022771"/>
    </source>
</evidence>